<protein>
    <submittedName>
        <fullName evidence="1">Uncharacterized protein</fullName>
    </submittedName>
</protein>
<gene>
    <name evidence="1" type="ORF">LITE_LOCUS4545</name>
</gene>
<sequence>MPFPHLPTHKFISLRHKSTRMEATFERECEEEEVHWITEGFEFYSPFPNPQLRLPLKLLDFSRYAIWVAEGSGSDLPPEISQPRITHTFRPKAEIHKLLTFQTATNTLSLCPLLSLFATTPSCSYSSCSS</sequence>
<dbReference type="AlphaFoldDB" id="A0AAV0HJZ2"/>
<dbReference type="Proteomes" id="UP001154282">
    <property type="component" value="Unassembled WGS sequence"/>
</dbReference>
<organism evidence="1 2">
    <name type="scientific">Linum tenue</name>
    <dbReference type="NCBI Taxonomy" id="586396"/>
    <lineage>
        <taxon>Eukaryota</taxon>
        <taxon>Viridiplantae</taxon>
        <taxon>Streptophyta</taxon>
        <taxon>Embryophyta</taxon>
        <taxon>Tracheophyta</taxon>
        <taxon>Spermatophyta</taxon>
        <taxon>Magnoliopsida</taxon>
        <taxon>eudicotyledons</taxon>
        <taxon>Gunneridae</taxon>
        <taxon>Pentapetalae</taxon>
        <taxon>rosids</taxon>
        <taxon>fabids</taxon>
        <taxon>Malpighiales</taxon>
        <taxon>Linaceae</taxon>
        <taxon>Linum</taxon>
    </lineage>
</organism>
<dbReference type="EMBL" id="CAMGYJ010000002">
    <property type="protein sequence ID" value="CAI0384833.1"/>
    <property type="molecule type" value="Genomic_DNA"/>
</dbReference>
<evidence type="ECO:0000313" key="1">
    <source>
        <dbReference type="EMBL" id="CAI0384833.1"/>
    </source>
</evidence>
<reference evidence="1" key="1">
    <citation type="submission" date="2022-08" db="EMBL/GenBank/DDBJ databases">
        <authorList>
            <person name="Gutierrez-Valencia J."/>
        </authorList>
    </citation>
    <scope>NUCLEOTIDE SEQUENCE</scope>
</reference>
<evidence type="ECO:0000313" key="2">
    <source>
        <dbReference type="Proteomes" id="UP001154282"/>
    </source>
</evidence>
<proteinExistence type="predicted"/>
<keyword evidence="2" id="KW-1185">Reference proteome</keyword>
<accession>A0AAV0HJZ2</accession>
<name>A0AAV0HJZ2_9ROSI</name>
<comment type="caution">
    <text evidence="1">The sequence shown here is derived from an EMBL/GenBank/DDBJ whole genome shotgun (WGS) entry which is preliminary data.</text>
</comment>